<dbReference type="InterPro" id="IPR009057">
    <property type="entry name" value="Homeodomain-like_sf"/>
</dbReference>
<dbReference type="SUPFAM" id="SSF46689">
    <property type="entry name" value="Homeodomain-like"/>
    <property type="match status" value="1"/>
</dbReference>
<sequence>MTEQSGEDRSLSARINQSLAGMSRAERIVAEYLRDHARHAIFATAEQIGGATRTSDATVVRTAKSLGFDGMLDLRRTLAAEVVVETSAVHHFQVDRADDDGDSAIARVFTEAAERLASTWRLVDEDDFAAAVGLLDEAREVLAFGLGGSGLVARYLALRLTRMGRRARASWATGFQLADDLLGLRADDVVVLYTPSRLLAEIEVVLDHARTVGARVLLVSSTLQAQFADRVDVTLTAPQSASNFTGEMLAAEVLTDALVLQLASRDEARSTRASELLTSLRSELVQGGERSAPPKRRRKRQA</sequence>
<evidence type="ECO:0000256" key="3">
    <source>
        <dbReference type="ARBA" id="ARBA00023163"/>
    </source>
</evidence>
<evidence type="ECO:0000259" key="4">
    <source>
        <dbReference type="PROSITE" id="PS51071"/>
    </source>
</evidence>
<dbReference type="PROSITE" id="PS51464">
    <property type="entry name" value="SIS"/>
    <property type="match status" value="1"/>
</dbReference>
<feature type="domain" description="HTH rpiR-type" evidence="4">
    <location>
        <begin position="9"/>
        <end position="85"/>
    </location>
</feature>
<dbReference type="CDD" id="cd05013">
    <property type="entry name" value="SIS_RpiR"/>
    <property type="match status" value="1"/>
</dbReference>
<gene>
    <name evidence="6" type="ORF">QP939_45130</name>
</gene>
<protein>
    <submittedName>
        <fullName evidence="6">MurR/RpiR family transcriptional regulator</fullName>
    </submittedName>
</protein>
<dbReference type="SUPFAM" id="SSF53697">
    <property type="entry name" value="SIS domain"/>
    <property type="match status" value="1"/>
</dbReference>
<name>A0ABY8XJZ3_9PSEU</name>
<evidence type="ECO:0000256" key="1">
    <source>
        <dbReference type="ARBA" id="ARBA00023015"/>
    </source>
</evidence>
<proteinExistence type="predicted"/>
<evidence type="ECO:0000256" key="2">
    <source>
        <dbReference type="ARBA" id="ARBA00023125"/>
    </source>
</evidence>
<dbReference type="PANTHER" id="PTHR30514">
    <property type="entry name" value="GLUCOKINASE"/>
    <property type="match status" value="1"/>
</dbReference>
<evidence type="ECO:0000259" key="5">
    <source>
        <dbReference type="PROSITE" id="PS51464"/>
    </source>
</evidence>
<evidence type="ECO:0000313" key="7">
    <source>
        <dbReference type="Proteomes" id="UP001227101"/>
    </source>
</evidence>
<dbReference type="InterPro" id="IPR001347">
    <property type="entry name" value="SIS_dom"/>
</dbReference>
<keyword evidence="2" id="KW-0238">DNA-binding</keyword>
<dbReference type="InterPro" id="IPR046348">
    <property type="entry name" value="SIS_dom_sf"/>
</dbReference>
<dbReference type="Gene3D" id="3.40.50.10490">
    <property type="entry name" value="Glucose-6-phosphate isomerase like protein, domain 1"/>
    <property type="match status" value="1"/>
</dbReference>
<keyword evidence="1" id="KW-0805">Transcription regulation</keyword>
<organism evidence="6 7">
    <name type="scientific">Amycolatopsis nalaikhensis</name>
    <dbReference type="NCBI Taxonomy" id="715472"/>
    <lineage>
        <taxon>Bacteria</taxon>
        <taxon>Bacillati</taxon>
        <taxon>Actinomycetota</taxon>
        <taxon>Actinomycetes</taxon>
        <taxon>Pseudonocardiales</taxon>
        <taxon>Pseudonocardiaceae</taxon>
        <taxon>Amycolatopsis</taxon>
    </lineage>
</organism>
<dbReference type="Pfam" id="PF01418">
    <property type="entry name" value="HTH_6"/>
    <property type="match status" value="1"/>
</dbReference>
<evidence type="ECO:0000313" key="6">
    <source>
        <dbReference type="EMBL" id="WIV55913.1"/>
    </source>
</evidence>
<dbReference type="Pfam" id="PF01380">
    <property type="entry name" value="SIS"/>
    <property type="match status" value="1"/>
</dbReference>
<dbReference type="InterPro" id="IPR047640">
    <property type="entry name" value="RpiR-like"/>
</dbReference>
<keyword evidence="7" id="KW-1185">Reference proteome</keyword>
<dbReference type="InterPro" id="IPR035472">
    <property type="entry name" value="RpiR-like_SIS"/>
</dbReference>
<accession>A0ABY8XJZ3</accession>
<dbReference type="Gene3D" id="1.10.10.10">
    <property type="entry name" value="Winged helix-like DNA-binding domain superfamily/Winged helix DNA-binding domain"/>
    <property type="match status" value="1"/>
</dbReference>
<reference evidence="6 7" key="1">
    <citation type="submission" date="2023-06" db="EMBL/GenBank/DDBJ databases">
        <authorList>
            <person name="Oyuntsetseg B."/>
            <person name="Kim S.B."/>
        </authorList>
    </citation>
    <scope>NUCLEOTIDE SEQUENCE [LARGE SCALE GENOMIC DNA]</scope>
    <source>
        <strain evidence="6 7">2-2</strain>
    </source>
</reference>
<dbReference type="InterPro" id="IPR000281">
    <property type="entry name" value="HTH_RpiR"/>
</dbReference>
<dbReference type="InterPro" id="IPR036388">
    <property type="entry name" value="WH-like_DNA-bd_sf"/>
</dbReference>
<keyword evidence="3" id="KW-0804">Transcription</keyword>
<dbReference type="EMBL" id="CP127173">
    <property type="protein sequence ID" value="WIV55913.1"/>
    <property type="molecule type" value="Genomic_DNA"/>
</dbReference>
<dbReference type="RefSeq" id="WP_285452974.1">
    <property type="nucleotide sequence ID" value="NZ_CP127173.1"/>
</dbReference>
<dbReference type="PROSITE" id="PS51071">
    <property type="entry name" value="HTH_RPIR"/>
    <property type="match status" value="1"/>
</dbReference>
<feature type="domain" description="SIS" evidence="5">
    <location>
        <begin position="131"/>
        <end position="268"/>
    </location>
</feature>
<dbReference type="Proteomes" id="UP001227101">
    <property type="component" value="Chromosome"/>
</dbReference>